<reference evidence="1 2" key="1">
    <citation type="submission" date="2019-03" db="EMBL/GenBank/DDBJ databases">
        <title>Genomic Encyclopedia of Type Strains, Phase IV (KMG-IV): sequencing the most valuable type-strain genomes for metagenomic binning, comparative biology and taxonomic classification.</title>
        <authorList>
            <person name="Goeker M."/>
        </authorList>
    </citation>
    <scope>NUCLEOTIDE SEQUENCE [LARGE SCALE GENOMIC DNA]</scope>
    <source>
        <strain evidence="1 2">DSM 102940</strain>
    </source>
</reference>
<gene>
    <name evidence="1" type="ORF">EV214_103156</name>
</gene>
<proteinExistence type="predicted"/>
<keyword evidence="2" id="KW-1185">Reference proteome</keyword>
<dbReference type="EMBL" id="SLWV01000003">
    <property type="protein sequence ID" value="TCO79104.1"/>
    <property type="molecule type" value="Genomic_DNA"/>
</dbReference>
<evidence type="ECO:0000313" key="1">
    <source>
        <dbReference type="EMBL" id="TCO79104.1"/>
    </source>
</evidence>
<organism evidence="1 2">
    <name type="scientific">Marinisporobacter balticus</name>
    <dbReference type="NCBI Taxonomy" id="2018667"/>
    <lineage>
        <taxon>Bacteria</taxon>
        <taxon>Bacillati</taxon>
        <taxon>Bacillota</taxon>
        <taxon>Clostridia</taxon>
        <taxon>Peptostreptococcales</taxon>
        <taxon>Thermotaleaceae</taxon>
        <taxon>Marinisporobacter</taxon>
    </lineage>
</organism>
<dbReference type="Proteomes" id="UP000294919">
    <property type="component" value="Unassembled WGS sequence"/>
</dbReference>
<accession>A0A4R2KYG7</accession>
<evidence type="ECO:0000313" key="2">
    <source>
        <dbReference type="Proteomes" id="UP000294919"/>
    </source>
</evidence>
<comment type="caution">
    <text evidence="1">The sequence shown here is derived from an EMBL/GenBank/DDBJ whole genome shotgun (WGS) entry which is preliminary data.</text>
</comment>
<name>A0A4R2KYG7_9FIRM</name>
<dbReference type="RefSeq" id="WP_165916205.1">
    <property type="nucleotide sequence ID" value="NZ_SLWV01000003.1"/>
</dbReference>
<dbReference type="AlphaFoldDB" id="A0A4R2KYG7"/>
<protein>
    <submittedName>
        <fullName evidence="1">Uncharacterized protein</fullName>
    </submittedName>
</protein>
<sequence length="51" mass="5862">MGKTYRIIGTNMEGRIVQHGAKGLVRLKVTKNYNPFMREVFGMEELEEVSC</sequence>